<dbReference type="InParanoid" id="M4B3X5"/>
<evidence type="ECO:0000313" key="2">
    <source>
        <dbReference type="Proteomes" id="UP000011713"/>
    </source>
</evidence>
<accession>M4B3X5</accession>
<evidence type="ECO:0000313" key="1">
    <source>
        <dbReference type="EnsemblProtists" id="HpaP800974"/>
    </source>
</evidence>
<reference evidence="1" key="2">
    <citation type="submission" date="2015-06" db="UniProtKB">
        <authorList>
            <consortium name="EnsemblProtists"/>
        </authorList>
    </citation>
    <scope>IDENTIFICATION</scope>
    <source>
        <strain evidence="1">Emoy2</strain>
    </source>
</reference>
<name>M4B3X5_HYAAE</name>
<dbReference type="EMBL" id="JH598253">
    <property type="status" value="NOT_ANNOTATED_CDS"/>
    <property type="molecule type" value="Genomic_DNA"/>
</dbReference>
<dbReference type="EnsemblProtists" id="HpaT800974">
    <property type="protein sequence ID" value="HpaP800974"/>
    <property type="gene ID" value="HpaG800974"/>
</dbReference>
<dbReference type="Proteomes" id="UP000011713">
    <property type="component" value="Unassembled WGS sequence"/>
</dbReference>
<organism evidence="1 2">
    <name type="scientific">Hyaloperonospora arabidopsidis (strain Emoy2)</name>
    <name type="common">Downy mildew agent</name>
    <name type="synonym">Peronospora arabidopsidis</name>
    <dbReference type="NCBI Taxonomy" id="559515"/>
    <lineage>
        <taxon>Eukaryota</taxon>
        <taxon>Sar</taxon>
        <taxon>Stramenopiles</taxon>
        <taxon>Oomycota</taxon>
        <taxon>Peronosporomycetes</taxon>
        <taxon>Peronosporales</taxon>
        <taxon>Peronosporaceae</taxon>
        <taxon>Hyaloperonospora</taxon>
    </lineage>
</organism>
<sequence length="73" mass="8351">MKARECALYYKTSTNEPGRVFTIPFKTDVSGSDLHFYANGFHDLGPNCNGITPMVLITRYIGVVHTERDQYHR</sequence>
<proteinExistence type="predicted"/>
<keyword evidence="2" id="KW-1185">Reference proteome</keyword>
<dbReference type="VEuPathDB" id="FungiDB:HpaG800974"/>
<dbReference type="HOGENOM" id="CLU_2710127_0_0_1"/>
<dbReference type="AlphaFoldDB" id="M4B3X5"/>
<protein>
    <submittedName>
        <fullName evidence="1">Uncharacterized protein</fullName>
    </submittedName>
</protein>
<reference evidence="2" key="1">
    <citation type="journal article" date="2010" name="Science">
        <title>Signatures of adaptation to obligate biotrophy in the Hyaloperonospora arabidopsidis genome.</title>
        <authorList>
            <person name="Baxter L."/>
            <person name="Tripathy S."/>
            <person name="Ishaque N."/>
            <person name="Boot N."/>
            <person name="Cabral A."/>
            <person name="Kemen E."/>
            <person name="Thines M."/>
            <person name="Ah-Fong A."/>
            <person name="Anderson R."/>
            <person name="Badejoko W."/>
            <person name="Bittner-Eddy P."/>
            <person name="Boore J.L."/>
            <person name="Chibucos M.C."/>
            <person name="Coates M."/>
            <person name="Dehal P."/>
            <person name="Delehaunty K."/>
            <person name="Dong S."/>
            <person name="Downton P."/>
            <person name="Dumas B."/>
            <person name="Fabro G."/>
            <person name="Fronick C."/>
            <person name="Fuerstenberg S.I."/>
            <person name="Fulton L."/>
            <person name="Gaulin E."/>
            <person name="Govers F."/>
            <person name="Hughes L."/>
            <person name="Humphray S."/>
            <person name="Jiang R.H."/>
            <person name="Judelson H."/>
            <person name="Kamoun S."/>
            <person name="Kyung K."/>
            <person name="Meijer H."/>
            <person name="Minx P."/>
            <person name="Morris P."/>
            <person name="Nelson J."/>
            <person name="Phuntumart V."/>
            <person name="Qutob D."/>
            <person name="Rehmany A."/>
            <person name="Rougon-Cardoso A."/>
            <person name="Ryden P."/>
            <person name="Torto-Alalibo T."/>
            <person name="Studholme D."/>
            <person name="Wang Y."/>
            <person name="Win J."/>
            <person name="Wood J."/>
            <person name="Clifton S.W."/>
            <person name="Rogers J."/>
            <person name="Van den Ackerveken G."/>
            <person name="Jones J.D."/>
            <person name="McDowell J.M."/>
            <person name="Beynon J."/>
            <person name="Tyler B.M."/>
        </authorList>
    </citation>
    <scope>NUCLEOTIDE SEQUENCE [LARGE SCALE GENOMIC DNA]</scope>
    <source>
        <strain evidence="2">Emoy2</strain>
    </source>
</reference>